<feature type="domain" description="Methyl-accepting transducer" evidence="13">
    <location>
        <begin position="305"/>
        <end position="534"/>
    </location>
</feature>
<dbReference type="PROSITE" id="PS50885">
    <property type="entry name" value="HAMP"/>
    <property type="match status" value="1"/>
</dbReference>
<name>A0ABN7YEE3_9BURK</name>
<evidence type="ECO:0000259" key="14">
    <source>
        <dbReference type="PROSITE" id="PS50885"/>
    </source>
</evidence>
<keyword evidence="8 12" id="KW-0472">Membrane</keyword>
<keyword evidence="3" id="KW-0488">Methylation</keyword>
<dbReference type="EMBL" id="CAJZAG010000004">
    <property type="protein sequence ID" value="CAG9171767.1"/>
    <property type="molecule type" value="Genomic_DNA"/>
</dbReference>
<dbReference type="InterPro" id="IPR004089">
    <property type="entry name" value="MCPsignal_dom"/>
</dbReference>
<comment type="similarity">
    <text evidence="10">Belongs to the methyl-accepting chemotaxis (MCP) protein family.</text>
</comment>
<proteinExistence type="inferred from homology"/>
<evidence type="ECO:0000256" key="12">
    <source>
        <dbReference type="SAM" id="Phobius"/>
    </source>
</evidence>
<evidence type="ECO:0000313" key="15">
    <source>
        <dbReference type="EMBL" id="CAG9171767.1"/>
    </source>
</evidence>
<keyword evidence="4" id="KW-0145">Chemotaxis</keyword>
<feature type="transmembrane region" description="Helical" evidence="12">
    <location>
        <begin position="40"/>
        <end position="62"/>
    </location>
</feature>
<protein>
    <submittedName>
        <fullName evidence="15">Uncharacterized protein</fullName>
    </submittedName>
</protein>
<keyword evidence="6 12" id="KW-0812">Transmembrane</keyword>
<accession>A0ABN7YEE3</accession>
<dbReference type="CDD" id="cd11386">
    <property type="entry name" value="MCP_signal"/>
    <property type="match status" value="1"/>
</dbReference>
<keyword evidence="2" id="KW-1003">Cell membrane</keyword>
<evidence type="ECO:0000256" key="7">
    <source>
        <dbReference type="ARBA" id="ARBA00022989"/>
    </source>
</evidence>
<dbReference type="PRINTS" id="PR00260">
    <property type="entry name" value="CHEMTRNSDUCR"/>
</dbReference>
<dbReference type="CDD" id="cd06225">
    <property type="entry name" value="HAMP"/>
    <property type="match status" value="1"/>
</dbReference>
<sequence>MHSVSMQKITKGFPLAAVNIFMFDWRETVMLKNLSIRTGLSIVTAVFLALVLIVGACAFIALQRSGNALNAMYEQDMIAMTALGRSSEMLLRCRSAKNRYQTLTGDGQDGPAAKQLAAAREYCAESQKQWDAFVAVPATGEGKALLDDADAKHKAMMDKGIMPEFNALDAKDFESYTRIQLEFSSPLYKQVDELSQPLQRYTASRAQARHTAAEHDTRIVNIVLAFCALAALVISLALRAAMTRLVVQPIGAMADDMARMAAGDLRETARAINGDFGDNEIGTLQRALASMQHELSGTVRHIRQSADTITGAAGEIASGNMDLSARTEQQAASLEETAASMEQISGTVKLNADNASHAASLASDASDKATQGSEVVSRVIATMDEISQSSAKIADIIAIIEGIAFQTNILALNAAVEAARAGEQGRGFAVVAGEVRSLAQRSSTAAKEIKELIDRSVDRVHAGSGYVQQAGVAMTDVTQAVHNVTQIMREISTASAEQSRGIGQVATAVTQMDGVTQQNAALVEEAAAAARSLDEQARMLKDVLATFIVDETGDRAAARRARPQLTAPRLHTLAT</sequence>
<dbReference type="SMART" id="SM00304">
    <property type="entry name" value="HAMP"/>
    <property type="match status" value="1"/>
</dbReference>
<reference evidence="15 16" key="1">
    <citation type="submission" date="2021-08" db="EMBL/GenBank/DDBJ databases">
        <authorList>
            <person name="Peeters C."/>
        </authorList>
    </citation>
    <scope>NUCLEOTIDE SEQUENCE [LARGE SCALE GENOMIC DNA]</scope>
    <source>
        <strain evidence="15 16">LMG 32289</strain>
    </source>
</reference>
<dbReference type="Pfam" id="PF00672">
    <property type="entry name" value="HAMP"/>
    <property type="match status" value="1"/>
</dbReference>
<feature type="domain" description="HAMP" evidence="14">
    <location>
        <begin position="244"/>
        <end position="300"/>
    </location>
</feature>
<dbReference type="InterPro" id="IPR003660">
    <property type="entry name" value="HAMP_dom"/>
</dbReference>
<dbReference type="InterPro" id="IPR004090">
    <property type="entry name" value="Chemotax_Me-accpt_rcpt"/>
</dbReference>
<dbReference type="InterPro" id="IPR035440">
    <property type="entry name" value="4HB_MCP_dom_sf"/>
</dbReference>
<evidence type="ECO:0000256" key="8">
    <source>
        <dbReference type="ARBA" id="ARBA00023136"/>
    </source>
</evidence>
<dbReference type="PANTHER" id="PTHR43531">
    <property type="entry name" value="PROTEIN ICFG"/>
    <property type="match status" value="1"/>
</dbReference>
<dbReference type="SUPFAM" id="SSF47170">
    <property type="entry name" value="Aspartate receptor, ligand-binding domain"/>
    <property type="match status" value="1"/>
</dbReference>
<dbReference type="SMART" id="SM00283">
    <property type="entry name" value="MA"/>
    <property type="match status" value="1"/>
</dbReference>
<keyword evidence="5" id="KW-0997">Cell inner membrane</keyword>
<dbReference type="InterPro" id="IPR051310">
    <property type="entry name" value="MCP_chemotaxis"/>
</dbReference>
<keyword evidence="7 12" id="KW-1133">Transmembrane helix</keyword>
<evidence type="ECO:0000259" key="13">
    <source>
        <dbReference type="PROSITE" id="PS50111"/>
    </source>
</evidence>
<dbReference type="Pfam" id="PF02203">
    <property type="entry name" value="TarH"/>
    <property type="match status" value="1"/>
</dbReference>
<gene>
    <name evidence="15" type="ORF">LMG32289_02477</name>
</gene>
<dbReference type="SUPFAM" id="SSF58104">
    <property type="entry name" value="Methyl-accepting chemotaxis protein (MCP) signaling domain"/>
    <property type="match status" value="1"/>
</dbReference>
<evidence type="ECO:0000256" key="3">
    <source>
        <dbReference type="ARBA" id="ARBA00022481"/>
    </source>
</evidence>
<keyword evidence="16" id="KW-1185">Reference proteome</keyword>
<dbReference type="Gene3D" id="1.10.287.950">
    <property type="entry name" value="Methyl-accepting chemotaxis protein"/>
    <property type="match status" value="1"/>
</dbReference>
<evidence type="ECO:0000256" key="6">
    <source>
        <dbReference type="ARBA" id="ARBA00022692"/>
    </source>
</evidence>
<evidence type="ECO:0000313" key="16">
    <source>
        <dbReference type="Proteomes" id="UP000706525"/>
    </source>
</evidence>
<keyword evidence="9 11" id="KW-0807">Transducer</keyword>
<evidence type="ECO:0000256" key="2">
    <source>
        <dbReference type="ARBA" id="ARBA00022475"/>
    </source>
</evidence>
<comment type="subcellular location">
    <subcellularLocation>
        <location evidence="1">Cell inner membrane</location>
        <topology evidence="1">Multi-pass membrane protein</topology>
    </subcellularLocation>
</comment>
<dbReference type="InterPro" id="IPR003122">
    <property type="entry name" value="Tar_rcpt_lig-bd"/>
</dbReference>
<dbReference type="PROSITE" id="PS50111">
    <property type="entry name" value="CHEMOTAXIS_TRANSDUC_2"/>
    <property type="match status" value="1"/>
</dbReference>
<dbReference type="Gene3D" id="1.20.120.30">
    <property type="entry name" value="Aspartate receptor, ligand-binding domain"/>
    <property type="match status" value="1"/>
</dbReference>
<evidence type="ECO:0000256" key="9">
    <source>
        <dbReference type="ARBA" id="ARBA00023224"/>
    </source>
</evidence>
<dbReference type="Proteomes" id="UP000706525">
    <property type="component" value="Unassembled WGS sequence"/>
</dbReference>
<organism evidence="15 16">
    <name type="scientific">Cupriavidus pampae</name>
    <dbReference type="NCBI Taxonomy" id="659251"/>
    <lineage>
        <taxon>Bacteria</taxon>
        <taxon>Pseudomonadati</taxon>
        <taxon>Pseudomonadota</taxon>
        <taxon>Betaproteobacteria</taxon>
        <taxon>Burkholderiales</taxon>
        <taxon>Burkholderiaceae</taxon>
        <taxon>Cupriavidus</taxon>
    </lineage>
</organism>
<evidence type="ECO:0000256" key="5">
    <source>
        <dbReference type="ARBA" id="ARBA00022519"/>
    </source>
</evidence>
<dbReference type="Pfam" id="PF00015">
    <property type="entry name" value="MCPsignal"/>
    <property type="match status" value="1"/>
</dbReference>
<dbReference type="PANTHER" id="PTHR43531:SF14">
    <property type="entry name" value="METHYL-ACCEPTING CHEMOTAXIS PROTEIN I-RELATED"/>
    <property type="match status" value="1"/>
</dbReference>
<evidence type="ECO:0000256" key="10">
    <source>
        <dbReference type="ARBA" id="ARBA00029447"/>
    </source>
</evidence>
<evidence type="ECO:0000256" key="4">
    <source>
        <dbReference type="ARBA" id="ARBA00022500"/>
    </source>
</evidence>
<feature type="transmembrane region" description="Helical" evidence="12">
    <location>
        <begin position="219"/>
        <end position="238"/>
    </location>
</feature>
<evidence type="ECO:0000256" key="11">
    <source>
        <dbReference type="PROSITE-ProRule" id="PRU00284"/>
    </source>
</evidence>
<evidence type="ECO:0000256" key="1">
    <source>
        <dbReference type="ARBA" id="ARBA00004429"/>
    </source>
</evidence>
<comment type="caution">
    <text evidence="15">The sequence shown here is derived from an EMBL/GenBank/DDBJ whole genome shotgun (WGS) entry which is preliminary data.</text>
</comment>